<dbReference type="Proteomes" id="UP000531561">
    <property type="component" value="Unassembled WGS sequence"/>
</dbReference>
<accession>A0A8H6EGX4</accession>
<dbReference type="EMBL" id="JABFCT010000011">
    <property type="protein sequence ID" value="KAF5871934.1"/>
    <property type="molecule type" value="Genomic_DNA"/>
</dbReference>
<dbReference type="RefSeq" id="XP_037190881.1">
    <property type="nucleotide sequence ID" value="XM_037339315.1"/>
</dbReference>
<reference evidence="2 3" key="1">
    <citation type="journal article" date="2020" name="Phytopathology">
        <title>A high-quality genome resource of Botrytis fragariae, a new and rapidly spreading fungal pathogen causing strawberry gray mold in the U.S.A.</title>
        <authorList>
            <person name="Wu Y."/>
            <person name="Saski C.A."/>
            <person name="Schnabel G."/>
            <person name="Xiao S."/>
            <person name="Hu M."/>
        </authorList>
    </citation>
    <scope>NUCLEOTIDE SEQUENCE [LARGE SCALE GENOMIC DNA]</scope>
    <source>
        <strain evidence="2 3">BVB16</strain>
    </source>
</reference>
<proteinExistence type="predicted"/>
<dbReference type="OrthoDB" id="3515398at2759"/>
<evidence type="ECO:0000313" key="2">
    <source>
        <dbReference type="EMBL" id="KAF5871934.1"/>
    </source>
</evidence>
<feature type="compositionally biased region" description="Polar residues" evidence="1">
    <location>
        <begin position="10"/>
        <end position="44"/>
    </location>
</feature>
<name>A0A8H6EGX4_9HELO</name>
<dbReference type="GeneID" id="59263007"/>
<sequence length="210" mass="23850">MTRTNHDDGSQSIQGEQTGSNHGDGSQSTQREQPTQQNQHVVHESNNSAEFDFSTLRQHSVLTIEKTADNAKMILDLDFSQPESVPDIGALLKILMDYAEIIKEVKIIIKAPKQYDNAATFKGKLASVAMVMAVLNSFNNLTKVEVLARLDDHDSFEQLDLTLAAYQLNFYNWTLAYEVLGLDGKWDISVDSEDELRLRRVYRKLFLKKR</sequence>
<dbReference type="AlphaFoldDB" id="A0A8H6EGX4"/>
<keyword evidence="3" id="KW-1185">Reference proteome</keyword>
<protein>
    <submittedName>
        <fullName evidence="2">Uncharacterized protein</fullName>
    </submittedName>
</protein>
<organism evidence="2 3">
    <name type="scientific">Botrytis fragariae</name>
    <dbReference type="NCBI Taxonomy" id="1964551"/>
    <lineage>
        <taxon>Eukaryota</taxon>
        <taxon>Fungi</taxon>
        <taxon>Dikarya</taxon>
        <taxon>Ascomycota</taxon>
        <taxon>Pezizomycotina</taxon>
        <taxon>Leotiomycetes</taxon>
        <taxon>Helotiales</taxon>
        <taxon>Sclerotiniaceae</taxon>
        <taxon>Botrytis</taxon>
    </lineage>
</organism>
<comment type="caution">
    <text evidence="2">The sequence shown here is derived from an EMBL/GenBank/DDBJ whole genome shotgun (WGS) entry which is preliminary data.</text>
</comment>
<evidence type="ECO:0000256" key="1">
    <source>
        <dbReference type="SAM" id="MobiDB-lite"/>
    </source>
</evidence>
<feature type="region of interest" description="Disordered" evidence="1">
    <location>
        <begin position="1"/>
        <end position="44"/>
    </location>
</feature>
<evidence type="ECO:0000313" key="3">
    <source>
        <dbReference type="Proteomes" id="UP000531561"/>
    </source>
</evidence>
<gene>
    <name evidence="2" type="ORF">Bfra_008960</name>
</gene>